<evidence type="ECO:0000256" key="1">
    <source>
        <dbReference type="PROSITE-ProRule" id="PRU01251"/>
    </source>
</evidence>
<dbReference type="PROSITE" id="PS51903">
    <property type="entry name" value="CLP_R"/>
    <property type="match status" value="1"/>
</dbReference>
<accession>A0A2T1G1Z2</accession>
<protein>
    <recommendedName>
        <fullName evidence="2">Clp R domain-containing protein</fullName>
    </recommendedName>
</protein>
<organism evidence="3 4">
    <name type="scientific">Chamaesiphon polymorphus CCALA 037</name>
    <dbReference type="NCBI Taxonomy" id="2107692"/>
    <lineage>
        <taxon>Bacteria</taxon>
        <taxon>Bacillati</taxon>
        <taxon>Cyanobacteriota</taxon>
        <taxon>Cyanophyceae</taxon>
        <taxon>Gomontiellales</taxon>
        <taxon>Chamaesiphonaceae</taxon>
        <taxon>Chamaesiphon</taxon>
    </lineage>
</organism>
<name>A0A2T1G1Z2_9CYAN</name>
<dbReference type="PANTHER" id="PTHR47016:SF5">
    <property type="entry name" value="CLP DOMAIN SUPERFAMILY PROTEIN"/>
    <property type="match status" value="1"/>
</dbReference>
<dbReference type="Gene3D" id="1.10.1780.10">
    <property type="entry name" value="Clp, N-terminal domain"/>
    <property type="match status" value="1"/>
</dbReference>
<dbReference type="SUPFAM" id="SSF81923">
    <property type="entry name" value="Double Clp-N motif"/>
    <property type="match status" value="1"/>
</dbReference>
<keyword evidence="1" id="KW-0677">Repeat</keyword>
<dbReference type="InterPro" id="IPR004176">
    <property type="entry name" value="Clp_R_N"/>
</dbReference>
<evidence type="ECO:0000259" key="2">
    <source>
        <dbReference type="PROSITE" id="PS51903"/>
    </source>
</evidence>
<dbReference type="EMBL" id="PVWO01000364">
    <property type="protein sequence ID" value="PSB51273.1"/>
    <property type="molecule type" value="Genomic_DNA"/>
</dbReference>
<dbReference type="Proteomes" id="UP000238937">
    <property type="component" value="Unassembled WGS sequence"/>
</dbReference>
<comment type="caution">
    <text evidence="3">The sequence shown here is derived from an EMBL/GenBank/DDBJ whole genome shotgun (WGS) entry which is preliminary data.</text>
</comment>
<dbReference type="OrthoDB" id="571071at2"/>
<proteinExistence type="predicted"/>
<dbReference type="InterPro" id="IPR044217">
    <property type="entry name" value="CLPT1/2"/>
</dbReference>
<feature type="domain" description="Clp R" evidence="2">
    <location>
        <begin position="1"/>
        <end position="145"/>
    </location>
</feature>
<keyword evidence="4" id="KW-1185">Reference proteome</keyword>
<evidence type="ECO:0000313" key="3">
    <source>
        <dbReference type="EMBL" id="PSB51273.1"/>
    </source>
</evidence>
<gene>
    <name evidence="3" type="ORF">C7B77_21785</name>
</gene>
<reference evidence="3 4" key="1">
    <citation type="submission" date="2018-03" db="EMBL/GenBank/DDBJ databases">
        <title>The ancient ancestry and fast evolution of plastids.</title>
        <authorList>
            <person name="Moore K.R."/>
            <person name="Magnabosco C."/>
            <person name="Momper L."/>
            <person name="Gold D.A."/>
            <person name="Bosak T."/>
            <person name="Fournier G.P."/>
        </authorList>
    </citation>
    <scope>NUCLEOTIDE SEQUENCE [LARGE SCALE GENOMIC DNA]</scope>
    <source>
        <strain evidence="3 4">CCALA 037</strain>
    </source>
</reference>
<dbReference type="InterPro" id="IPR036628">
    <property type="entry name" value="Clp_N_dom_sf"/>
</dbReference>
<dbReference type="AlphaFoldDB" id="A0A2T1G1Z2"/>
<dbReference type="Pfam" id="PF02861">
    <property type="entry name" value="Clp_N"/>
    <property type="match status" value="1"/>
</dbReference>
<dbReference type="PANTHER" id="PTHR47016">
    <property type="entry name" value="ATP-DEPENDENT CLP PROTEASE ATP-BINDING SUBUNIT CLPT1, CHLOROPLASTIC"/>
    <property type="match status" value="1"/>
</dbReference>
<evidence type="ECO:0000313" key="4">
    <source>
        <dbReference type="Proteomes" id="UP000238937"/>
    </source>
</evidence>
<sequence>MVKGFTEECIKVICFAQQESSRIGHNFVGTEQLLLGTIGEGTSIVAKVLESMGVTLDATRIEVEKIIGRGSSSLVPTEIPYSPNAIRALELVEEESQQLGHNYFRAEHILLGTLRIEDGNALKVLANLGLDSTEIRELVVRMLGENTEVRDEVRENPSALIRDYLEVLGKLRSIRSVENREILKRVCSKSLDKLLKEWENSEGV</sequence>